<sequence length="92" mass="10138">MAYWNGVLALLLGGMVMAHPKEILVDEEGLVSPARKVAVMQVAQDEYVEDEAPCHLEYQVMKRVVGTCIKLGRSARGCVAGNYLHPLHPECM</sequence>
<evidence type="ECO:0000256" key="1">
    <source>
        <dbReference type="SAM" id="SignalP"/>
    </source>
</evidence>
<feature type="chain" id="PRO_5041398277" evidence="1">
    <location>
        <begin position="19"/>
        <end position="92"/>
    </location>
</feature>
<reference evidence="2" key="1">
    <citation type="journal article" date="2023" name="G3 (Bethesda)">
        <title>Whole genome assemblies of Zophobas morio and Tenebrio molitor.</title>
        <authorList>
            <person name="Kaur S."/>
            <person name="Stinson S.A."/>
            <person name="diCenzo G.C."/>
        </authorList>
    </citation>
    <scope>NUCLEOTIDE SEQUENCE</scope>
    <source>
        <strain evidence="2">QUZm001</strain>
    </source>
</reference>
<dbReference type="Proteomes" id="UP001168821">
    <property type="component" value="Unassembled WGS sequence"/>
</dbReference>
<protein>
    <submittedName>
        <fullName evidence="2">Uncharacterized protein</fullName>
    </submittedName>
</protein>
<keyword evidence="1" id="KW-0732">Signal</keyword>
<evidence type="ECO:0000313" key="3">
    <source>
        <dbReference type="Proteomes" id="UP001168821"/>
    </source>
</evidence>
<dbReference type="EMBL" id="JALNTZ010000003">
    <property type="protein sequence ID" value="KAJ3657584.1"/>
    <property type="molecule type" value="Genomic_DNA"/>
</dbReference>
<accession>A0AA38IQK6</accession>
<evidence type="ECO:0000313" key="2">
    <source>
        <dbReference type="EMBL" id="KAJ3657584.1"/>
    </source>
</evidence>
<comment type="caution">
    <text evidence="2">The sequence shown here is derived from an EMBL/GenBank/DDBJ whole genome shotgun (WGS) entry which is preliminary data.</text>
</comment>
<name>A0AA38IQK6_9CUCU</name>
<organism evidence="2 3">
    <name type="scientific">Zophobas morio</name>
    <dbReference type="NCBI Taxonomy" id="2755281"/>
    <lineage>
        <taxon>Eukaryota</taxon>
        <taxon>Metazoa</taxon>
        <taxon>Ecdysozoa</taxon>
        <taxon>Arthropoda</taxon>
        <taxon>Hexapoda</taxon>
        <taxon>Insecta</taxon>
        <taxon>Pterygota</taxon>
        <taxon>Neoptera</taxon>
        <taxon>Endopterygota</taxon>
        <taxon>Coleoptera</taxon>
        <taxon>Polyphaga</taxon>
        <taxon>Cucujiformia</taxon>
        <taxon>Tenebrionidae</taxon>
        <taxon>Zophobas</taxon>
    </lineage>
</organism>
<feature type="signal peptide" evidence="1">
    <location>
        <begin position="1"/>
        <end position="18"/>
    </location>
</feature>
<gene>
    <name evidence="2" type="ORF">Zmor_009373</name>
</gene>
<dbReference type="AlphaFoldDB" id="A0AA38IQK6"/>
<proteinExistence type="predicted"/>
<keyword evidence="3" id="KW-1185">Reference proteome</keyword>